<keyword evidence="2 6" id="KW-0963">Cytoplasm</keyword>
<dbReference type="NCBIfam" id="TIGR00214">
    <property type="entry name" value="lipB"/>
    <property type="match status" value="1"/>
</dbReference>
<keyword evidence="4 6" id="KW-0012">Acyltransferase</keyword>
<keyword evidence="3 6" id="KW-0808">Transferase</keyword>
<dbReference type="InterPro" id="IPR000595">
    <property type="entry name" value="cNMP-bd_dom"/>
</dbReference>
<evidence type="ECO:0000256" key="1">
    <source>
        <dbReference type="ARBA" id="ARBA00004821"/>
    </source>
</evidence>
<evidence type="ECO:0000313" key="13">
    <source>
        <dbReference type="Proteomes" id="UP001178354"/>
    </source>
</evidence>
<comment type="caution">
    <text evidence="12">The sequence shown here is derived from an EMBL/GenBank/DDBJ whole genome shotgun (WGS) entry which is preliminary data.</text>
</comment>
<feature type="domain" description="Cyclic nucleotide-binding" evidence="10">
    <location>
        <begin position="47"/>
        <end position="92"/>
    </location>
</feature>
<dbReference type="EMBL" id="JAUUUU010000007">
    <property type="protein sequence ID" value="MDP1521409.1"/>
    <property type="molecule type" value="Genomic_DNA"/>
</dbReference>
<dbReference type="Pfam" id="PF21948">
    <property type="entry name" value="LplA-B_cat"/>
    <property type="match status" value="1"/>
</dbReference>
<evidence type="ECO:0000256" key="8">
    <source>
        <dbReference type="PIRSR" id="PIRSR016262-1"/>
    </source>
</evidence>
<dbReference type="EC" id="2.3.1.181" evidence="6 7"/>
<proteinExistence type="inferred from homology"/>
<dbReference type="PANTHER" id="PTHR10993:SF7">
    <property type="entry name" value="LIPOYLTRANSFERASE 2, MITOCHONDRIAL-RELATED"/>
    <property type="match status" value="1"/>
</dbReference>
<dbReference type="RefSeq" id="WP_305171074.1">
    <property type="nucleotide sequence ID" value="NZ_JAUUUU010000007.1"/>
</dbReference>
<dbReference type="InterPro" id="IPR000544">
    <property type="entry name" value="Octanoyltransferase"/>
</dbReference>
<dbReference type="CDD" id="cd16444">
    <property type="entry name" value="LipB"/>
    <property type="match status" value="1"/>
</dbReference>
<dbReference type="HAMAP" id="MF_00013">
    <property type="entry name" value="LipB"/>
    <property type="match status" value="1"/>
</dbReference>
<dbReference type="PROSITE" id="PS50042">
    <property type="entry name" value="CNMP_BINDING_3"/>
    <property type="match status" value="1"/>
</dbReference>
<evidence type="ECO:0000256" key="6">
    <source>
        <dbReference type="HAMAP-Rule" id="MF_00013"/>
    </source>
</evidence>
<evidence type="ECO:0000256" key="2">
    <source>
        <dbReference type="ARBA" id="ARBA00022490"/>
    </source>
</evidence>
<feature type="domain" description="BPL/LPL catalytic" evidence="11">
    <location>
        <begin position="35"/>
        <end position="211"/>
    </location>
</feature>
<feature type="binding site" evidence="6">
    <location>
        <begin position="142"/>
        <end position="144"/>
    </location>
    <ligand>
        <name>substrate</name>
    </ligand>
</feature>
<evidence type="ECO:0000313" key="12">
    <source>
        <dbReference type="EMBL" id="MDP1521409.1"/>
    </source>
</evidence>
<evidence type="ECO:0000256" key="9">
    <source>
        <dbReference type="PIRSR" id="PIRSR016262-3"/>
    </source>
</evidence>
<comment type="miscellaneous">
    <text evidence="6">In the reaction, the free carboxyl group of octanoic acid is attached via an amide linkage to the epsilon-amino group of a specific lysine residue of lipoyl domains of lipoate-dependent enzymes.</text>
</comment>
<dbReference type="InterPro" id="IPR004143">
    <property type="entry name" value="BPL_LPL_catalytic"/>
</dbReference>
<accession>A0AAW8B7W5</accession>
<feature type="active site" description="Acyl-thioester intermediate" evidence="6 8">
    <location>
        <position position="173"/>
    </location>
</feature>
<gene>
    <name evidence="6 12" type="primary">lipB</name>
    <name evidence="12" type="ORF">Q8A57_10555</name>
</gene>
<dbReference type="PROSITE" id="PS51733">
    <property type="entry name" value="BPL_LPL_CATALYTIC"/>
    <property type="match status" value="1"/>
</dbReference>
<comment type="subcellular location">
    <subcellularLocation>
        <location evidence="6">Cytoplasm</location>
    </subcellularLocation>
</comment>
<sequence>MSTVPDLPLIIRYLGCRAYADTFEAMKTLTSTRNAETPDEIWLLEHEPVFTQGQAGKQEYILMPGDIPVVQSDRGGHVTYHGPGQITGYLLIDLKRLGITVRDLVSLIEAALVETLAHWGITAAPRPDAPGVYVENGAKIGSLGLRVRRGCSYHGLNFNVDMDLSPWARINPCGLGVPMTQMNDLLQNKVTLQEVSEYLADILTSRLGYNTHRVEGDHPLLHSQQAPAS</sequence>
<reference evidence="12" key="1">
    <citation type="journal article" date="2010" name="Int. J. Syst. Evol. Microbiol.">
        <title>Porticoccus litoralis gen. nov., sp. nov., a gammaproteobacterium isolated from the Yellow Sea.</title>
        <authorList>
            <person name="Oh H.M."/>
            <person name="Kim H."/>
            <person name="Kim K.M."/>
            <person name="Min G.S."/>
            <person name="Cho J.C."/>
        </authorList>
    </citation>
    <scope>NUCLEOTIDE SEQUENCE</scope>
    <source>
        <strain evidence="12">DSM 25064</strain>
    </source>
</reference>
<feature type="binding site" evidence="6">
    <location>
        <begin position="74"/>
        <end position="81"/>
    </location>
    <ligand>
        <name>substrate</name>
    </ligand>
</feature>
<evidence type="ECO:0000259" key="10">
    <source>
        <dbReference type="PROSITE" id="PS50042"/>
    </source>
</evidence>
<dbReference type="PIRSF" id="PIRSF016262">
    <property type="entry name" value="LPLase"/>
    <property type="match status" value="1"/>
</dbReference>
<evidence type="ECO:0000256" key="7">
    <source>
        <dbReference type="PIRNR" id="PIRNR016262"/>
    </source>
</evidence>
<dbReference type="InterPro" id="IPR045864">
    <property type="entry name" value="aa-tRNA-synth_II/BPL/LPL"/>
</dbReference>
<dbReference type="GO" id="GO:0033819">
    <property type="term" value="F:lipoyl(octanoyl) transferase activity"/>
    <property type="evidence" value="ECO:0007669"/>
    <property type="project" value="UniProtKB-EC"/>
</dbReference>
<dbReference type="GO" id="GO:0005737">
    <property type="term" value="C:cytoplasm"/>
    <property type="evidence" value="ECO:0007669"/>
    <property type="project" value="UniProtKB-SubCell"/>
</dbReference>
<name>A0AAW8B7W5_9GAMM</name>
<dbReference type="SUPFAM" id="SSF55681">
    <property type="entry name" value="Class II aaRS and biotin synthetases"/>
    <property type="match status" value="1"/>
</dbReference>
<evidence type="ECO:0000259" key="11">
    <source>
        <dbReference type="PROSITE" id="PS51733"/>
    </source>
</evidence>
<organism evidence="12 13">
    <name type="scientific">Porticoccus litoralis</name>
    <dbReference type="NCBI Taxonomy" id="434086"/>
    <lineage>
        <taxon>Bacteria</taxon>
        <taxon>Pseudomonadati</taxon>
        <taxon>Pseudomonadota</taxon>
        <taxon>Gammaproteobacteria</taxon>
        <taxon>Cellvibrionales</taxon>
        <taxon>Porticoccaceae</taxon>
        <taxon>Porticoccus</taxon>
    </lineage>
</organism>
<keyword evidence="13" id="KW-1185">Reference proteome</keyword>
<evidence type="ECO:0000256" key="3">
    <source>
        <dbReference type="ARBA" id="ARBA00022679"/>
    </source>
</evidence>
<evidence type="ECO:0000256" key="4">
    <source>
        <dbReference type="ARBA" id="ARBA00023315"/>
    </source>
</evidence>
<comment type="similarity">
    <text evidence="6 7">Belongs to the LipB family.</text>
</comment>
<dbReference type="Proteomes" id="UP001178354">
    <property type="component" value="Unassembled WGS sequence"/>
</dbReference>
<protein>
    <recommendedName>
        <fullName evidence="6 7">Octanoyltransferase</fullName>
        <ecNumber evidence="6 7">2.3.1.181</ecNumber>
    </recommendedName>
    <alternativeName>
        <fullName evidence="6">Lipoate-protein ligase B</fullName>
    </alternativeName>
    <alternativeName>
        <fullName evidence="6">Lipoyl/octanoyl transferase</fullName>
    </alternativeName>
    <alternativeName>
        <fullName evidence="6">Octanoyl-[acyl-carrier-protein]-protein N-octanoyltransferase</fullName>
    </alternativeName>
</protein>
<evidence type="ECO:0000256" key="5">
    <source>
        <dbReference type="ARBA" id="ARBA00024732"/>
    </source>
</evidence>
<reference evidence="12" key="2">
    <citation type="submission" date="2023-08" db="EMBL/GenBank/DDBJ databases">
        <authorList>
            <person name="Luo J."/>
        </authorList>
    </citation>
    <scope>NUCLEOTIDE SEQUENCE</scope>
    <source>
        <strain evidence="12">DSM 25064</strain>
    </source>
</reference>
<dbReference type="NCBIfam" id="NF010922">
    <property type="entry name" value="PRK14342.1"/>
    <property type="match status" value="1"/>
</dbReference>
<comment type="pathway">
    <text evidence="1 6 7">Protein modification; protein lipoylation via endogenous pathway; protein N(6)-(lipoyl)lysine from octanoyl-[acyl-carrier-protein]: step 1/2.</text>
</comment>
<comment type="function">
    <text evidence="5 6 7">Catalyzes the transfer of endogenously produced octanoic acid from octanoyl-acyl-carrier-protein onto the lipoyl domains of lipoate-dependent enzymes. Lipoyl-ACP can also act as a substrate although octanoyl-ACP is likely to be the physiological substrate.</text>
</comment>
<dbReference type="Gene3D" id="3.30.930.10">
    <property type="entry name" value="Bira Bifunctional Protein, Domain 2"/>
    <property type="match status" value="1"/>
</dbReference>
<comment type="caution">
    <text evidence="6">Lacks conserved residue(s) required for the propagation of feature annotation.</text>
</comment>
<dbReference type="FunFam" id="3.30.930.10:FF:000020">
    <property type="entry name" value="Octanoyltransferase"/>
    <property type="match status" value="1"/>
</dbReference>
<dbReference type="PANTHER" id="PTHR10993">
    <property type="entry name" value="OCTANOYLTRANSFERASE"/>
    <property type="match status" value="1"/>
</dbReference>
<dbReference type="InterPro" id="IPR020605">
    <property type="entry name" value="Octanoyltransferase_CS"/>
</dbReference>
<comment type="catalytic activity">
    <reaction evidence="6 7">
        <text>octanoyl-[ACP] + L-lysyl-[protein] = N(6)-octanoyl-L-lysyl-[protein] + holo-[ACP] + H(+)</text>
        <dbReference type="Rhea" id="RHEA:17665"/>
        <dbReference type="Rhea" id="RHEA-COMP:9636"/>
        <dbReference type="Rhea" id="RHEA-COMP:9685"/>
        <dbReference type="Rhea" id="RHEA-COMP:9752"/>
        <dbReference type="Rhea" id="RHEA-COMP:9928"/>
        <dbReference type="ChEBI" id="CHEBI:15378"/>
        <dbReference type="ChEBI" id="CHEBI:29969"/>
        <dbReference type="ChEBI" id="CHEBI:64479"/>
        <dbReference type="ChEBI" id="CHEBI:78463"/>
        <dbReference type="ChEBI" id="CHEBI:78809"/>
        <dbReference type="EC" id="2.3.1.181"/>
    </reaction>
</comment>
<feature type="site" description="Lowers pKa of active site Cys" evidence="6 9">
    <location>
        <position position="139"/>
    </location>
</feature>
<dbReference type="PROSITE" id="PS01313">
    <property type="entry name" value="LIPB"/>
    <property type="match status" value="1"/>
</dbReference>
<dbReference type="GO" id="GO:0009249">
    <property type="term" value="P:protein lipoylation"/>
    <property type="evidence" value="ECO:0007669"/>
    <property type="project" value="InterPro"/>
</dbReference>
<dbReference type="AlphaFoldDB" id="A0AAW8B7W5"/>